<proteinExistence type="predicted"/>
<evidence type="ECO:0000313" key="3">
    <source>
        <dbReference type="Proteomes" id="UP000192247"/>
    </source>
</evidence>
<feature type="compositionally biased region" description="Basic and acidic residues" evidence="1">
    <location>
        <begin position="101"/>
        <end position="124"/>
    </location>
</feature>
<name>A0A1V9XV15_9ACAR</name>
<dbReference type="AlphaFoldDB" id="A0A1V9XV15"/>
<feature type="region of interest" description="Disordered" evidence="1">
    <location>
        <begin position="369"/>
        <end position="393"/>
    </location>
</feature>
<dbReference type="Proteomes" id="UP000192247">
    <property type="component" value="Unassembled WGS sequence"/>
</dbReference>
<feature type="region of interest" description="Disordered" evidence="1">
    <location>
        <begin position="66"/>
        <end position="146"/>
    </location>
</feature>
<dbReference type="EMBL" id="MNPL01003698">
    <property type="protein sequence ID" value="OQR77319.1"/>
    <property type="molecule type" value="Genomic_DNA"/>
</dbReference>
<sequence>MGNEVATFLQEIERIWDILYCKFRQTLVYTCEAARTCAASREPAVRDGSISDQPRRESLLTWHLATGQQDKHADQQEKASPHDITPRTILKKQGCAKKGRKMVDQDKKRDRSDPARHTEKKLRDSVGVSFDPKTVNEADTKEEEDPEPVMAEMFEDIFSRRASFKVKADVAEKELYQKQMQLKVLTELTHKTELTDEDKKRLEFIDDNRQAFINMDARKKTGADSPGSDPTTWDDIFSRRGSFKLKAAECEKAIKKTFENEAGKSDLSKELKCAMMAMKNSEQQTTQQRAALAGGSQCPSCGLQLDSDERVAIVVVEVLRKVNDAIGGLRKQINALRTFDGKTVEEVCPGLNDALDQFIKEIMNLKDAKKSAKGAPTQAGSKPKPGSRDFSFS</sequence>
<dbReference type="InParanoid" id="A0A1V9XV15"/>
<evidence type="ECO:0000313" key="2">
    <source>
        <dbReference type="EMBL" id="OQR77319.1"/>
    </source>
</evidence>
<keyword evidence="3" id="KW-1185">Reference proteome</keyword>
<evidence type="ECO:0000256" key="1">
    <source>
        <dbReference type="SAM" id="MobiDB-lite"/>
    </source>
</evidence>
<dbReference type="OrthoDB" id="10548301at2759"/>
<organism evidence="2 3">
    <name type="scientific">Tropilaelaps mercedesae</name>
    <dbReference type="NCBI Taxonomy" id="418985"/>
    <lineage>
        <taxon>Eukaryota</taxon>
        <taxon>Metazoa</taxon>
        <taxon>Ecdysozoa</taxon>
        <taxon>Arthropoda</taxon>
        <taxon>Chelicerata</taxon>
        <taxon>Arachnida</taxon>
        <taxon>Acari</taxon>
        <taxon>Parasitiformes</taxon>
        <taxon>Mesostigmata</taxon>
        <taxon>Gamasina</taxon>
        <taxon>Dermanyssoidea</taxon>
        <taxon>Laelapidae</taxon>
        <taxon>Tropilaelaps</taxon>
    </lineage>
</organism>
<gene>
    <name evidence="2" type="ORF">BIW11_07179</name>
</gene>
<protein>
    <submittedName>
        <fullName evidence="2">Uncharacterized protein</fullName>
    </submittedName>
</protein>
<reference evidence="2 3" key="1">
    <citation type="journal article" date="2017" name="Gigascience">
        <title>Draft genome of the honey bee ectoparasitic mite, Tropilaelaps mercedesae, is shaped by the parasitic life history.</title>
        <authorList>
            <person name="Dong X."/>
            <person name="Armstrong S.D."/>
            <person name="Xia D."/>
            <person name="Makepeace B.L."/>
            <person name="Darby A.C."/>
            <person name="Kadowaki T."/>
        </authorList>
    </citation>
    <scope>NUCLEOTIDE SEQUENCE [LARGE SCALE GENOMIC DNA]</scope>
    <source>
        <strain evidence="2">Wuxi-XJTLU</strain>
    </source>
</reference>
<feature type="compositionally biased region" description="Basic and acidic residues" evidence="1">
    <location>
        <begin position="69"/>
        <end position="85"/>
    </location>
</feature>
<feature type="non-terminal residue" evidence="2">
    <location>
        <position position="393"/>
    </location>
</feature>
<accession>A0A1V9XV15</accession>
<comment type="caution">
    <text evidence="2">The sequence shown here is derived from an EMBL/GenBank/DDBJ whole genome shotgun (WGS) entry which is preliminary data.</text>
</comment>